<dbReference type="SMART" id="SM00105">
    <property type="entry name" value="ArfGap"/>
    <property type="match status" value="1"/>
</dbReference>
<dbReference type="EMBL" id="DS235833">
    <property type="protein sequence ID" value="EEB18139.1"/>
    <property type="molecule type" value="Genomic_DNA"/>
</dbReference>
<dbReference type="InterPro" id="IPR001849">
    <property type="entry name" value="PH_domain"/>
</dbReference>
<keyword evidence="2 9" id="KW-0728">SH3 domain</keyword>
<dbReference type="GO" id="GO:0008270">
    <property type="term" value="F:zinc ion binding"/>
    <property type="evidence" value="ECO:0007669"/>
    <property type="project" value="UniProtKB-KW"/>
</dbReference>
<name>E0VXN3_PEDHC</name>
<feature type="region of interest" description="Disordered" evidence="12">
    <location>
        <begin position="735"/>
        <end position="784"/>
    </location>
</feature>
<dbReference type="InterPro" id="IPR001164">
    <property type="entry name" value="ArfGAP_dom"/>
</dbReference>
<dbReference type="Gene3D" id="1.20.1270.60">
    <property type="entry name" value="Arfaptin homology (AH) domain/BAR domain"/>
    <property type="match status" value="1"/>
</dbReference>
<feature type="domain" description="PH" evidence="14">
    <location>
        <begin position="313"/>
        <end position="407"/>
    </location>
</feature>
<dbReference type="PANTHER" id="PTHR45854:SF3">
    <property type="entry name" value="ARFGAP WITH SH3 DOMAIN, ANK REPEAT AND PH DOMAIN-CONTAINING PROTEIN"/>
    <property type="match status" value="1"/>
</dbReference>
<accession>E0VXN3</accession>
<feature type="compositionally biased region" description="Basic and acidic residues" evidence="12">
    <location>
        <begin position="1047"/>
        <end position="1060"/>
    </location>
</feature>
<evidence type="ECO:0000313" key="16">
    <source>
        <dbReference type="EMBL" id="EEB18139.1"/>
    </source>
</evidence>
<dbReference type="OrthoDB" id="435430at2759"/>
<gene>
    <name evidence="17" type="primary">8231571</name>
    <name evidence="16" type="ORF">Phum_PHUM503150</name>
</gene>
<dbReference type="InterPro" id="IPR036028">
    <property type="entry name" value="SH3-like_dom_sf"/>
</dbReference>
<dbReference type="RefSeq" id="XP_002430877.1">
    <property type="nucleotide sequence ID" value="XM_002430832.1"/>
</dbReference>
<evidence type="ECO:0000256" key="1">
    <source>
        <dbReference type="ARBA" id="ARBA00004496"/>
    </source>
</evidence>
<dbReference type="GeneID" id="8231571"/>
<dbReference type="PRINTS" id="PR00452">
    <property type="entry name" value="SH3DOMAIN"/>
</dbReference>
<protein>
    <submittedName>
        <fullName evidence="16">130 kDa phosphatidylinositol 4,5-biphosphate-dependent ARF1 GTPase-activating protein, putative</fullName>
    </submittedName>
</protein>
<feature type="compositionally biased region" description="Polar residues" evidence="12">
    <location>
        <begin position="956"/>
        <end position="970"/>
    </location>
</feature>
<dbReference type="SMART" id="SM00233">
    <property type="entry name" value="PH"/>
    <property type="match status" value="1"/>
</dbReference>
<dbReference type="CDD" id="cd08834">
    <property type="entry name" value="ArfGap_ASAP"/>
    <property type="match status" value="1"/>
</dbReference>
<dbReference type="InterPro" id="IPR036770">
    <property type="entry name" value="Ankyrin_rpt-contain_sf"/>
</dbReference>
<evidence type="ECO:0000313" key="17">
    <source>
        <dbReference type="EnsemblMetazoa" id="PHUM503150-PA"/>
    </source>
</evidence>
<dbReference type="InterPro" id="IPR037844">
    <property type="entry name" value="PH_ASAP"/>
</dbReference>
<evidence type="ECO:0000259" key="14">
    <source>
        <dbReference type="PROSITE" id="PS50003"/>
    </source>
</evidence>
<dbReference type="InterPro" id="IPR011993">
    <property type="entry name" value="PH-like_dom_sf"/>
</dbReference>
<reference evidence="17" key="3">
    <citation type="submission" date="2020-05" db="UniProtKB">
        <authorList>
            <consortium name="EnsemblMetazoa"/>
        </authorList>
    </citation>
    <scope>IDENTIFICATION</scope>
    <source>
        <strain evidence="17">USDA</strain>
    </source>
</reference>
<feature type="region of interest" description="Disordered" evidence="12">
    <location>
        <begin position="804"/>
        <end position="936"/>
    </location>
</feature>
<dbReference type="Gene3D" id="2.30.29.30">
    <property type="entry name" value="Pleckstrin-homology domain (PH domain)/Phosphotyrosine-binding domain (PTB)"/>
    <property type="match status" value="1"/>
</dbReference>
<dbReference type="Proteomes" id="UP000009046">
    <property type="component" value="Unassembled WGS sequence"/>
</dbReference>
<dbReference type="STRING" id="121224.E0VXN3"/>
<dbReference type="SMART" id="SM00248">
    <property type="entry name" value="ANK"/>
    <property type="match status" value="3"/>
</dbReference>
<dbReference type="PANTHER" id="PTHR45854">
    <property type="entry name" value="ASAP FAMILY MEMBER"/>
    <property type="match status" value="1"/>
</dbReference>
<organism>
    <name type="scientific">Pediculus humanus subsp. corporis</name>
    <name type="common">Body louse</name>
    <dbReference type="NCBI Taxonomy" id="121224"/>
    <lineage>
        <taxon>Eukaryota</taxon>
        <taxon>Metazoa</taxon>
        <taxon>Ecdysozoa</taxon>
        <taxon>Arthropoda</taxon>
        <taxon>Hexapoda</taxon>
        <taxon>Insecta</taxon>
        <taxon>Pterygota</taxon>
        <taxon>Neoptera</taxon>
        <taxon>Paraneoptera</taxon>
        <taxon>Psocodea</taxon>
        <taxon>Troctomorpha</taxon>
        <taxon>Phthiraptera</taxon>
        <taxon>Anoplura</taxon>
        <taxon>Pediculidae</taxon>
        <taxon>Pediculus</taxon>
    </lineage>
</organism>
<dbReference type="Pfam" id="PF00169">
    <property type="entry name" value="PH"/>
    <property type="match status" value="1"/>
</dbReference>
<evidence type="ECO:0000259" key="13">
    <source>
        <dbReference type="PROSITE" id="PS50002"/>
    </source>
</evidence>
<keyword evidence="5" id="KW-0677">Repeat</keyword>
<dbReference type="CTD" id="8231571"/>
<dbReference type="SMART" id="SM00326">
    <property type="entry name" value="SH3"/>
    <property type="match status" value="1"/>
</dbReference>
<dbReference type="FunFam" id="2.30.29.30:FF:000322">
    <property type="entry name" value="Uncharacterized protein, isoform B"/>
    <property type="match status" value="1"/>
</dbReference>
<dbReference type="InterPro" id="IPR038508">
    <property type="entry name" value="ArfGAP_dom_sf"/>
</dbReference>
<dbReference type="SUPFAM" id="SSF103657">
    <property type="entry name" value="BAR/IMD domain-like"/>
    <property type="match status" value="1"/>
</dbReference>
<dbReference type="PROSITE" id="PS50115">
    <property type="entry name" value="ARFGAP"/>
    <property type="match status" value="1"/>
</dbReference>
<dbReference type="OMA" id="ILMKMEC"/>
<comment type="subcellular location">
    <subcellularLocation>
        <location evidence="1">Cytoplasm</location>
    </subcellularLocation>
</comment>
<dbReference type="PROSITE" id="PS50088">
    <property type="entry name" value="ANK_REPEAT"/>
    <property type="match status" value="1"/>
</dbReference>
<dbReference type="KEGG" id="phu:Phum_PHUM503150"/>
<dbReference type="InterPro" id="IPR043593">
    <property type="entry name" value="ASAP"/>
</dbReference>
<dbReference type="FunCoup" id="E0VXN3">
    <property type="interactions" value="1419"/>
</dbReference>
<evidence type="ECO:0000313" key="18">
    <source>
        <dbReference type="Proteomes" id="UP000009046"/>
    </source>
</evidence>
<dbReference type="HOGENOM" id="CLU_006942_0_0_1"/>
<evidence type="ECO:0000256" key="7">
    <source>
        <dbReference type="ARBA" id="ARBA00023043"/>
    </source>
</evidence>
<dbReference type="SUPFAM" id="SSF57863">
    <property type="entry name" value="ArfGap/RecO-like zinc finger"/>
    <property type="match status" value="1"/>
</dbReference>
<dbReference type="EMBL" id="AAZO01006116">
    <property type="status" value="NOT_ANNOTATED_CDS"/>
    <property type="molecule type" value="Genomic_DNA"/>
</dbReference>
<proteinExistence type="predicted"/>
<dbReference type="AlphaFoldDB" id="E0VXN3"/>
<dbReference type="PROSITE" id="PS50297">
    <property type="entry name" value="ANK_REP_REGION"/>
    <property type="match status" value="1"/>
</dbReference>
<dbReference type="Pfam" id="PF00018">
    <property type="entry name" value="SH3_1"/>
    <property type="match status" value="1"/>
</dbReference>
<evidence type="ECO:0000256" key="9">
    <source>
        <dbReference type="PROSITE-ProRule" id="PRU00192"/>
    </source>
</evidence>
<dbReference type="InterPro" id="IPR037278">
    <property type="entry name" value="ARFGAP/RecO"/>
</dbReference>
<dbReference type="InterPro" id="IPR004148">
    <property type="entry name" value="BAR_dom"/>
</dbReference>
<keyword evidence="4" id="KW-0479">Metal-binding</keyword>
<feature type="domain" description="Arf-GAP" evidence="15">
    <location>
        <begin position="432"/>
        <end position="552"/>
    </location>
</feature>
<dbReference type="GO" id="GO:0005737">
    <property type="term" value="C:cytoplasm"/>
    <property type="evidence" value="ECO:0007669"/>
    <property type="project" value="UniProtKB-SubCell"/>
</dbReference>
<sequence>MPGLILVNEFVDETREDYNSPTTSTFVSRMADCRQTIANLEETLDYDRDGLLKMKKAIKAIYNSGNAHVDNEMYLSRALDRLGTASLNKDQEPDIAAAFMKFSVVTKELSALMKTLMQNINNIVMFPVESLLKGDLRGVKGDLKRPFDKAWKDYETKYAKIEKEKKQQAKEAGLIRTEITSAEIAEEMEKERRLFQLQMCEYLLKVNEIKTKKGIELLQHLVEYYHAQTNYFQDGLKTIEHFGNYVADLSIKLQKIRQKQDEERKQLSELRNVLRSAPGFEKEMTAPGIGTPGTEKSGTGYSLHQLQGDKHAGLTRSGHLFKKSEGKMRRVWQKRKCRVQAEGFLDIFHADESKPPTRVNLLTCQIKNVGDDKRCFDLISYNRTYHFQAEDESDQRAWLSVLVNCKDTALRRAFDDSGGKTNESSSLWELQQAIIRLVQRLPGNHACCDCNSMNDPTWLSTHFGIIVCIECSGIHRDLGVHISRIQSLTLDNIGTSQLLLARYMTNQAFNSVMEANLHGPKLTPYSSMEERYEYIRAKYVDHKFVRRLCRDEHDLLSELEHAVNNKSLHHLLQVYAEGVDLTAELPTSEIGETALHLSILREMGDSLHLVDFLVQNMPPAGLDKPTSLVQDNLENSLNTPLHLCAIHDKVECMKLLLRSGADPLKKNATNRTSLDIAIDKRHESCEELLRHALQRKKTLFENVNIEWNLSHDEGSTDLSDDETIVDERNGCITPEKKCRSRPPSFAGGDSPVNHRSRTCESVDVSSGRLTMPPPLPLGRKPHIGDDVQPVNISVSLKKRAAPLPPVTSLYGSIGSSHSRTPSDPLQNAPPPNISTASYHSGNMHKRSPSTDSTKQLVGAKLVLPPNEIPPTLKPVDRSGSCTPNLSGIKRPLGPPPPTPSRLSHGRSNESLSSMSSEVDGTTQLNPVPPPRKLKHDRLRLESYAEETDVGLALPMPSSSQPNTPTSASETRGSRNSLLSVSTSSSTNLTSTYPREERIYCNTSDLSPRECSGGSSGGSNNSKTREPNYVSRDSISQNLLAKSHNYFNKKDDAAKSSEQRTSRSNSNFVMKRVRALYDCEADREDELSFKVGDIIIVTNQQTDDDNWIEGALETDPEHTGMFPISFVEKIPD</sequence>
<dbReference type="EnsemblMetazoa" id="PHUM503150-RA">
    <property type="protein sequence ID" value="PHUM503150-PA"/>
    <property type="gene ID" value="PHUM503150"/>
</dbReference>
<dbReference type="SUPFAM" id="SSF48403">
    <property type="entry name" value="Ankyrin repeat"/>
    <property type="match status" value="1"/>
</dbReference>
<dbReference type="Pfam" id="PF16746">
    <property type="entry name" value="BAR_3"/>
    <property type="match status" value="1"/>
</dbReference>
<dbReference type="CDD" id="cd07604">
    <property type="entry name" value="BAR_ASAPs"/>
    <property type="match status" value="1"/>
</dbReference>
<dbReference type="Pfam" id="PF01412">
    <property type="entry name" value="ArfGap"/>
    <property type="match status" value="1"/>
</dbReference>
<evidence type="ECO:0000256" key="2">
    <source>
        <dbReference type="ARBA" id="ARBA00022443"/>
    </source>
</evidence>
<dbReference type="Gene3D" id="1.25.40.20">
    <property type="entry name" value="Ankyrin repeat-containing domain"/>
    <property type="match status" value="1"/>
</dbReference>
<evidence type="ECO:0000256" key="12">
    <source>
        <dbReference type="SAM" id="MobiDB-lite"/>
    </source>
</evidence>
<evidence type="ECO:0000256" key="10">
    <source>
        <dbReference type="PROSITE-ProRule" id="PRU00288"/>
    </source>
</evidence>
<dbReference type="PROSITE" id="PS50002">
    <property type="entry name" value="SH3"/>
    <property type="match status" value="1"/>
</dbReference>
<keyword evidence="3" id="KW-0963">Cytoplasm</keyword>
<keyword evidence="18" id="KW-1185">Reference proteome</keyword>
<dbReference type="Pfam" id="PF12796">
    <property type="entry name" value="Ank_2"/>
    <property type="match status" value="1"/>
</dbReference>
<keyword evidence="11" id="KW-0175">Coiled coil</keyword>
<keyword evidence="6" id="KW-0862">Zinc</keyword>
<dbReference type="Gene3D" id="1.10.220.150">
    <property type="entry name" value="Arf GTPase activating protein"/>
    <property type="match status" value="1"/>
</dbReference>
<dbReference type="GO" id="GO:0005096">
    <property type="term" value="F:GTPase activator activity"/>
    <property type="evidence" value="ECO:0007669"/>
    <property type="project" value="InterPro"/>
</dbReference>
<evidence type="ECO:0000256" key="6">
    <source>
        <dbReference type="ARBA" id="ARBA00022833"/>
    </source>
</evidence>
<dbReference type="InterPro" id="IPR002110">
    <property type="entry name" value="Ankyrin_rpt"/>
</dbReference>
<dbReference type="Gene3D" id="2.30.30.40">
    <property type="entry name" value="SH3 Domains"/>
    <property type="match status" value="1"/>
</dbReference>
<feature type="coiled-coil region" evidence="11">
    <location>
        <begin position="246"/>
        <end position="273"/>
    </location>
</feature>
<feature type="compositionally biased region" description="Polar residues" evidence="12">
    <location>
        <begin position="809"/>
        <end position="825"/>
    </location>
</feature>
<dbReference type="PROSITE" id="PS50003">
    <property type="entry name" value="PH_DOMAIN"/>
    <property type="match status" value="1"/>
</dbReference>
<dbReference type="VEuPathDB" id="VectorBase:PHUM503150"/>
<dbReference type="InParanoid" id="E0VXN3"/>
<dbReference type="eggNOG" id="KOG0521">
    <property type="taxonomic scope" value="Eukaryota"/>
</dbReference>
<dbReference type="CDD" id="cd13251">
    <property type="entry name" value="PH_ASAP"/>
    <property type="match status" value="1"/>
</dbReference>
<dbReference type="PRINTS" id="PR00405">
    <property type="entry name" value="REVINTRACTNG"/>
</dbReference>
<dbReference type="SUPFAM" id="SSF50044">
    <property type="entry name" value="SH3-domain"/>
    <property type="match status" value="1"/>
</dbReference>
<evidence type="ECO:0000256" key="3">
    <source>
        <dbReference type="ARBA" id="ARBA00022490"/>
    </source>
</evidence>
<evidence type="ECO:0000256" key="5">
    <source>
        <dbReference type="ARBA" id="ARBA00022737"/>
    </source>
</evidence>
<feature type="repeat" description="ANK" evidence="8">
    <location>
        <begin position="636"/>
        <end position="668"/>
    </location>
</feature>
<reference evidence="16" key="2">
    <citation type="submission" date="2007-04" db="EMBL/GenBank/DDBJ databases">
        <title>The genome of the human body louse.</title>
        <authorList>
            <consortium name="The Human Body Louse Genome Consortium"/>
            <person name="Kirkness E."/>
            <person name="Walenz B."/>
            <person name="Hass B."/>
            <person name="Bruggner R."/>
            <person name="Strausberg R."/>
        </authorList>
    </citation>
    <scope>NUCLEOTIDE SEQUENCE</scope>
    <source>
        <strain evidence="16">USDA</strain>
    </source>
</reference>
<evidence type="ECO:0000256" key="4">
    <source>
        <dbReference type="ARBA" id="ARBA00022723"/>
    </source>
</evidence>
<evidence type="ECO:0000259" key="15">
    <source>
        <dbReference type="PROSITE" id="PS50115"/>
    </source>
</evidence>
<dbReference type="SUPFAM" id="SSF50729">
    <property type="entry name" value="PH domain-like"/>
    <property type="match status" value="1"/>
</dbReference>
<keyword evidence="7 8" id="KW-0040">ANK repeat</keyword>
<feature type="region of interest" description="Disordered" evidence="12">
    <location>
        <begin position="951"/>
        <end position="1030"/>
    </location>
</feature>
<feature type="region of interest" description="Disordered" evidence="12">
    <location>
        <begin position="1045"/>
        <end position="1064"/>
    </location>
</feature>
<dbReference type="Gene3D" id="1.25.40.950">
    <property type="match status" value="1"/>
</dbReference>
<dbReference type="InterPro" id="IPR001452">
    <property type="entry name" value="SH3_domain"/>
</dbReference>
<evidence type="ECO:0000256" key="8">
    <source>
        <dbReference type="PROSITE-ProRule" id="PRU00023"/>
    </source>
</evidence>
<feature type="domain" description="SH3" evidence="13">
    <location>
        <begin position="1067"/>
        <end position="1131"/>
    </location>
</feature>
<keyword evidence="10" id="KW-0863">Zinc-finger</keyword>
<feature type="compositionally biased region" description="Low complexity" evidence="12">
    <location>
        <begin position="973"/>
        <end position="991"/>
    </location>
</feature>
<evidence type="ECO:0000256" key="11">
    <source>
        <dbReference type="SAM" id="Coils"/>
    </source>
</evidence>
<reference evidence="16" key="1">
    <citation type="submission" date="2007-04" db="EMBL/GenBank/DDBJ databases">
        <title>Annotation of Pediculus humanus corporis strain USDA.</title>
        <authorList>
            <person name="Kirkness E."/>
            <person name="Hannick L."/>
            <person name="Hass B."/>
            <person name="Bruggner R."/>
            <person name="Lawson D."/>
            <person name="Bidwell S."/>
            <person name="Joardar V."/>
            <person name="Caler E."/>
            <person name="Walenz B."/>
            <person name="Inman J."/>
            <person name="Schobel S."/>
            <person name="Galinsky K."/>
            <person name="Amedeo P."/>
            <person name="Strausberg R."/>
        </authorList>
    </citation>
    <scope>NUCLEOTIDE SEQUENCE</scope>
    <source>
        <strain evidence="16">USDA</strain>
    </source>
</reference>
<dbReference type="InterPro" id="IPR027267">
    <property type="entry name" value="AH/BAR_dom_sf"/>
</dbReference>